<proteinExistence type="predicted"/>
<evidence type="ECO:0000313" key="1">
    <source>
        <dbReference type="EMBL" id="KAK7942940.1"/>
    </source>
</evidence>
<reference evidence="1 2" key="1">
    <citation type="submission" date="2023-01" db="EMBL/GenBank/DDBJ databases">
        <title>Analysis of 21 Apiospora genomes using comparative genomics revels a genus with tremendous synthesis potential of carbohydrate active enzymes and secondary metabolites.</title>
        <authorList>
            <person name="Sorensen T."/>
        </authorList>
    </citation>
    <scope>NUCLEOTIDE SEQUENCE [LARGE SCALE GENOMIC DNA]</scope>
    <source>
        <strain evidence="1 2">CBS 24483</strain>
    </source>
</reference>
<dbReference type="Proteomes" id="UP001391051">
    <property type="component" value="Unassembled WGS sequence"/>
</dbReference>
<organism evidence="1 2">
    <name type="scientific">Apiospora aurea</name>
    <dbReference type="NCBI Taxonomy" id="335848"/>
    <lineage>
        <taxon>Eukaryota</taxon>
        <taxon>Fungi</taxon>
        <taxon>Dikarya</taxon>
        <taxon>Ascomycota</taxon>
        <taxon>Pezizomycotina</taxon>
        <taxon>Sordariomycetes</taxon>
        <taxon>Xylariomycetidae</taxon>
        <taxon>Amphisphaeriales</taxon>
        <taxon>Apiosporaceae</taxon>
        <taxon>Apiospora</taxon>
    </lineage>
</organism>
<evidence type="ECO:0000313" key="2">
    <source>
        <dbReference type="Proteomes" id="UP001391051"/>
    </source>
</evidence>
<gene>
    <name evidence="1" type="ORF">PG986_012053</name>
</gene>
<sequence length="284" mass="31817">MPGSLLVRQLNRTIIRFYNLQDPRLLSEAIEPTDAELRALRYDLQDLQRRWDDNSAIHASVGILDDILHQLAVLRPAVESNPADERHLLRFAIEIGGRITVLCGHLHEVDHILETKKNNVGSVFESPIEVFICGMSNQTKEVTNSLNEVYRRDFDSCRIPAIKRLITSHLDKVESGVNRLTGQGHDHGSVQSILRFIAMARLRLAKVPDVVRSDSSGPSLLVAVFDLLALGEIIAEKGKVDTGSEYDQSEEKLVRNIDRAIHDFELFASDLVKVSEDQVEDPAA</sequence>
<dbReference type="GeneID" id="92081337"/>
<keyword evidence="2" id="KW-1185">Reference proteome</keyword>
<name>A0ABR1PYW1_9PEZI</name>
<protein>
    <submittedName>
        <fullName evidence="1">Uncharacterized protein</fullName>
    </submittedName>
</protein>
<dbReference type="RefSeq" id="XP_066694971.1">
    <property type="nucleotide sequence ID" value="XM_066848275.1"/>
</dbReference>
<accession>A0ABR1PYW1</accession>
<comment type="caution">
    <text evidence="1">The sequence shown here is derived from an EMBL/GenBank/DDBJ whole genome shotgun (WGS) entry which is preliminary data.</text>
</comment>
<dbReference type="EMBL" id="JAQQWE010000008">
    <property type="protein sequence ID" value="KAK7942940.1"/>
    <property type="molecule type" value="Genomic_DNA"/>
</dbReference>